<dbReference type="RefSeq" id="WP_256507012.1">
    <property type="nucleotide sequence ID" value="NZ_CP101740.1"/>
</dbReference>
<feature type="signal peptide" evidence="1">
    <location>
        <begin position="1"/>
        <end position="18"/>
    </location>
</feature>
<organism evidence="2 3">
    <name type="scientific">Sphingomonas qomolangmaensis</name>
    <dbReference type="NCBI Taxonomy" id="2918765"/>
    <lineage>
        <taxon>Bacteria</taxon>
        <taxon>Pseudomonadati</taxon>
        <taxon>Pseudomonadota</taxon>
        <taxon>Alphaproteobacteria</taxon>
        <taxon>Sphingomonadales</taxon>
        <taxon>Sphingomonadaceae</taxon>
        <taxon>Sphingomonas</taxon>
    </lineage>
</organism>
<reference evidence="2" key="1">
    <citation type="submission" date="2022-07" db="EMBL/GenBank/DDBJ databases">
        <title>Sphingomonas sp. nov., a novel bacterium isolated from the north slope of the Mount Everest.</title>
        <authorList>
            <person name="Cui X."/>
            <person name="Liu Y."/>
        </authorList>
    </citation>
    <scope>NUCLEOTIDE SEQUENCE</scope>
    <source>
        <strain evidence="2">S5-59</strain>
    </source>
</reference>
<dbReference type="Proteomes" id="UP001058533">
    <property type="component" value="Chromosome"/>
</dbReference>
<dbReference type="EMBL" id="CP101740">
    <property type="protein sequence ID" value="UUL83168.1"/>
    <property type="molecule type" value="Genomic_DNA"/>
</dbReference>
<name>A0ABY5LAW2_9SPHN</name>
<keyword evidence="1" id="KW-0732">Signal</keyword>
<evidence type="ECO:0008006" key="4">
    <source>
        <dbReference type="Google" id="ProtNLM"/>
    </source>
</evidence>
<gene>
    <name evidence="2" type="ORF">NMP03_02730</name>
</gene>
<feature type="chain" id="PRO_5045936260" description="Lipoprotein" evidence="1">
    <location>
        <begin position="19"/>
        <end position="157"/>
    </location>
</feature>
<accession>A0ABY5LAW2</accession>
<evidence type="ECO:0000313" key="3">
    <source>
        <dbReference type="Proteomes" id="UP001058533"/>
    </source>
</evidence>
<evidence type="ECO:0000313" key="2">
    <source>
        <dbReference type="EMBL" id="UUL83168.1"/>
    </source>
</evidence>
<keyword evidence="3" id="KW-1185">Reference proteome</keyword>
<evidence type="ECO:0000256" key="1">
    <source>
        <dbReference type="SAM" id="SignalP"/>
    </source>
</evidence>
<protein>
    <recommendedName>
        <fullName evidence="4">Lipoprotein</fullName>
    </recommendedName>
</protein>
<proteinExistence type="predicted"/>
<sequence length="157" mass="16644">MNAIRIAALAALALPASCAGGVAPGPSPIAAQRGLRIAPEQAVMNAAAVAPAGVSAIFEMQVRNSGRQDGILYLNSEADYRDPRCLTIAIAAPIADALHQRFGTAVDQHLSGKTIAVRGTARRIRIHFYSSGKMTDKYYYQTQVNLKAARHLTVSGE</sequence>